<evidence type="ECO:0000259" key="3">
    <source>
        <dbReference type="PROSITE" id="PS50075"/>
    </source>
</evidence>
<comment type="caution">
    <text evidence="4">The sequence shown here is derived from an EMBL/GenBank/DDBJ whole genome shotgun (WGS) entry which is preliminary data.</text>
</comment>
<accession>A0A5N8XF19</accession>
<keyword evidence="1" id="KW-0596">Phosphopantetheine</keyword>
<dbReference type="InterPro" id="IPR006162">
    <property type="entry name" value="Ppantetheine_attach_site"/>
</dbReference>
<keyword evidence="2" id="KW-0597">Phosphoprotein</keyword>
<evidence type="ECO:0000313" key="4">
    <source>
        <dbReference type="EMBL" id="MPY58071.1"/>
    </source>
</evidence>
<reference evidence="4 5" key="1">
    <citation type="submission" date="2019-07" db="EMBL/GenBank/DDBJ databases">
        <title>New species of Amycolatopsis and Streptomyces.</title>
        <authorList>
            <person name="Duangmal K."/>
            <person name="Teo W.F.A."/>
            <person name="Lipun K."/>
        </authorList>
    </citation>
    <scope>NUCLEOTIDE SEQUENCE [LARGE SCALE GENOMIC DNA]</scope>
    <source>
        <strain evidence="4 5">NBRC 106415</strain>
    </source>
</reference>
<dbReference type="RefSeq" id="WP_152771645.1">
    <property type="nucleotide sequence ID" value="NZ_VJZC01000069.1"/>
</dbReference>
<feature type="domain" description="Carrier" evidence="3">
    <location>
        <begin position="14"/>
        <end position="98"/>
    </location>
</feature>
<evidence type="ECO:0000256" key="2">
    <source>
        <dbReference type="ARBA" id="ARBA00022553"/>
    </source>
</evidence>
<dbReference type="EMBL" id="VJZC01000069">
    <property type="protein sequence ID" value="MPY58071.1"/>
    <property type="molecule type" value="Genomic_DNA"/>
</dbReference>
<dbReference type="InterPro" id="IPR009081">
    <property type="entry name" value="PP-bd_ACP"/>
</dbReference>
<dbReference type="AlphaFoldDB" id="A0A5N8XF19"/>
<dbReference type="PROSITE" id="PS00012">
    <property type="entry name" value="PHOSPHOPANTETHEINE"/>
    <property type="match status" value="1"/>
</dbReference>
<dbReference type="SUPFAM" id="SSF47336">
    <property type="entry name" value="ACP-like"/>
    <property type="match status" value="1"/>
</dbReference>
<evidence type="ECO:0000313" key="5">
    <source>
        <dbReference type="Proteomes" id="UP000400924"/>
    </source>
</evidence>
<keyword evidence="5" id="KW-1185">Reference proteome</keyword>
<protein>
    <submittedName>
        <fullName evidence="4">Acyl carrier protein</fullName>
    </submittedName>
</protein>
<dbReference type="OrthoDB" id="3395224at2"/>
<dbReference type="Gene3D" id="1.10.1200.10">
    <property type="entry name" value="ACP-like"/>
    <property type="match status" value="1"/>
</dbReference>
<proteinExistence type="predicted"/>
<organism evidence="4 5">
    <name type="scientific">Streptomyces spongiae</name>
    <dbReference type="NCBI Taxonomy" id="565072"/>
    <lineage>
        <taxon>Bacteria</taxon>
        <taxon>Bacillati</taxon>
        <taxon>Actinomycetota</taxon>
        <taxon>Actinomycetes</taxon>
        <taxon>Kitasatosporales</taxon>
        <taxon>Streptomycetaceae</taxon>
        <taxon>Streptomyces</taxon>
    </lineage>
</organism>
<dbReference type="Pfam" id="PF00550">
    <property type="entry name" value="PP-binding"/>
    <property type="match status" value="1"/>
</dbReference>
<dbReference type="InterPro" id="IPR036736">
    <property type="entry name" value="ACP-like_sf"/>
</dbReference>
<name>A0A5N8XF19_9ACTN</name>
<dbReference type="Proteomes" id="UP000400924">
    <property type="component" value="Unassembled WGS sequence"/>
</dbReference>
<sequence>MEHTTPDVDTADAADTTDLYGRAVATIADSLAKAMQVDAATITENSRLFDELGLDSTTVLGLLMTIEEELGLEFDTDDLEQHHFETVGTLAALVREQADEQAAEQTGA</sequence>
<dbReference type="PROSITE" id="PS50075">
    <property type="entry name" value="CARRIER"/>
    <property type="match status" value="1"/>
</dbReference>
<evidence type="ECO:0000256" key="1">
    <source>
        <dbReference type="ARBA" id="ARBA00022450"/>
    </source>
</evidence>
<gene>
    <name evidence="4" type="ORF">FNH08_13090</name>
</gene>